<proteinExistence type="predicted"/>
<sequence length="97" mass="10715">MFVGALELDILLGDVHSLKQKRSVIKPVLAEVRRRFDVSVAEAGHQDLHRRALIGVAVVAASGEHVRDVLDSCERLVAGRPEFELLSSHRRLLGPDD</sequence>
<dbReference type="KEGG" id="aja:AJAP_27800"/>
<evidence type="ECO:0008006" key="3">
    <source>
        <dbReference type="Google" id="ProtNLM"/>
    </source>
</evidence>
<accession>A0A075V669</accession>
<dbReference type="PANTHER" id="PTHR36441:SF1">
    <property type="entry name" value="DUF503 DOMAIN-CONTAINING PROTEIN"/>
    <property type="match status" value="1"/>
</dbReference>
<dbReference type="eggNOG" id="COG1550">
    <property type="taxonomic scope" value="Bacteria"/>
</dbReference>
<dbReference type="Pfam" id="PF04456">
    <property type="entry name" value="DUF503"/>
    <property type="match status" value="1"/>
</dbReference>
<dbReference type="Proteomes" id="UP000028492">
    <property type="component" value="Chromosome"/>
</dbReference>
<dbReference type="AlphaFoldDB" id="A0A075V669"/>
<organism evidence="1 2">
    <name type="scientific">Amycolatopsis japonica</name>
    <dbReference type="NCBI Taxonomy" id="208439"/>
    <lineage>
        <taxon>Bacteria</taxon>
        <taxon>Bacillati</taxon>
        <taxon>Actinomycetota</taxon>
        <taxon>Actinomycetes</taxon>
        <taxon>Pseudonocardiales</taxon>
        <taxon>Pseudonocardiaceae</taxon>
        <taxon>Amycolatopsis</taxon>
        <taxon>Amycolatopsis japonica group</taxon>
    </lineage>
</organism>
<evidence type="ECO:0000313" key="1">
    <source>
        <dbReference type="EMBL" id="AIG78405.1"/>
    </source>
</evidence>
<dbReference type="EMBL" id="CP008953">
    <property type="protein sequence ID" value="AIG78405.1"/>
    <property type="molecule type" value="Genomic_DNA"/>
</dbReference>
<dbReference type="STRING" id="208439.AJAP_27800"/>
<dbReference type="Gene3D" id="3.30.70.1120">
    <property type="entry name" value="TT1725-like"/>
    <property type="match status" value="1"/>
</dbReference>
<dbReference type="SUPFAM" id="SSF103007">
    <property type="entry name" value="Hypothetical protein TT1725"/>
    <property type="match status" value="1"/>
</dbReference>
<reference evidence="1 2" key="1">
    <citation type="journal article" date="2014" name="J. Biotechnol.">
        <title>Complete genome sequence of the actinobacterium Amycolatopsis japonica MG417-CF17(T) (=DSM 44213T) producing (S,S)-N,N'-ethylenediaminedisuccinic acid.</title>
        <authorList>
            <person name="Stegmann E."/>
            <person name="Albersmeier A."/>
            <person name="Spohn M."/>
            <person name="Gert H."/>
            <person name="Weber T."/>
            <person name="Wohlleben W."/>
            <person name="Kalinowski J."/>
            <person name="Ruckert C."/>
        </authorList>
    </citation>
    <scope>NUCLEOTIDE SEQUENCE [LARGE SCALE GENOMIC DNA]</scope>
    <source>
        <strain evidence="2">MG417-CF17 (DSM 44213)</strain>
    </source>
</reference>
<name>A0A075V669_9PSEU</name>
<dbReference type="HOGENOM" id="CLU_149981_1_0_11"/>
<dbReference type="PANTHER" id="PTHR36441">
    <property type="entry name" value="HYPOTHETICAL CYTOSOLIC PROTEIN"/>
    <property type="match status" value="1"/>
</dbReference>
<dbReference type="RefSeq" id="WP_016332602.1">
    <property type="nucleotide sequence ID" value="NZ_CP008953.1"/>
</dbReference>
<gene>
    <name evidence="1" type="ORF">AJAP_27800</name>
</gene>
<dbReference type="InterPro" id="IPR007546">
    <property type="entry name" value="DUF503"/>
</dbReference>
<evidence type="ECO:0000313" key="2">
    <source>
        <dbReference type="Proteomes" id="UP000028492"/>
    </source>
</evidence>
<dbReference type="InterPro" id="IPR036746">
    <property type="entry name" value="TT1725-like_sf"/>
</dbReference>
<keyword evidence="2" id="KW-1185">Reference proteome</keyword>
<protein>
    <recommendedName>
        <fullName evidence="3">YlxP-like protein</fullName>
    </recommendedName>
</protein>